<reference evidence="4 5" key="1">
    <citation type="submission" date="2014-05" db="EMBL/GenBank/DDBJ databases">
        <title>Draft genome sequence of a rare smut relative, Tilletiaria anomala UBC 951.</title>
        <authorList>
            <consortium name="DOE Joint Genome Institute"/>
            <person name="Toome M."/>
            <person name="Kuo A."/>
            <person name="Henrissat B."/>
            <person name="Lipzen A."/>
            <person name="Tritt A."/>
            <person name="Yoshinaga Y."/>
            <person name="Zane M."/>
            <person name="Barry K."/>
            <person name="Grigoriev I.V."/>
            <person name="Spatafora J.W."/>
            <person name="Aimea M.C."/>
        </authorList>
    </citation>
    <scope>NUCLEOTIDE SEQUENCE [LARGE SCALE GENOMIC DNA]</scope>
    <source>
        <strain evidence="4 5">UBC 951</strain>
    </source>
</reference>
<dbReference type="EMBL" id="JMSN01000160">
    <property type="protein sequence ID" value="KDN36692.1"/>
    <property type="molecule type" value="Genomic_DNA"/>
</dbReference>
<dbReference type="OMA" id="MEPLMTI"/>
<feature type="compositionally biased region" description="Low complexity" evidence="2">
    <location>
        <begin position="518"/>
        <end position="553"/>
    </location>
</feature>
<feature type="region of interest" description="Disordered" evidence="2">
    <location>
        <begin position="910"/>
        <end position="952"/>
    </location>
</feature>
<feature type="region of interest" description="Disordered" evidence="2">
    <location>
        <begin position="628"/>
        <end position="671"/>
    </location>
</feature>
<dbReference type="GO" id="GO:0043332">
    <property type="term" value="C:mating projection tip"/>
    <property type="evidence" value="ECO:0007669"/>
    <property type="project" value="TreeGrafter"/>
</dbReference>
<feature type="domain" description="GAR" evidence="3">
    <location>
        <begin position="1119"/>
        <end position="1216"/>
    </location>
</feature>
<protein>
    <recommendedName>
        <fullName evidence="3">GAR domain-containing protein</fullName>
    </recommendedName>
</protein>
<dbReference type="RefSeq" id="XP_013240132.1">
    <property type="nucleotide sequence ID" value="XM_013384678.1"/>
</dbReference>
<dbReference type="InterPro" id="IPR003108">
    <property type="entry name" value="GAR_dom"/>
</dbReference>
<feature type="region of interest" description="Disordered" evidence="2">
    <location>
        <begin position="1"/>
        <end position="22"/>
    </location>
</feature>
<feature type="compositionally biased region" description="Low complexity" evidence="2">
    <location>
        <begin position="645"/>
        <end position="662"/>
    </location>
</feature>
<dbReference type="AlphaFoldDB" id="A0A066V4N2"/>
<evidence type="ECO:0000259" key="3">
    <source>
        <dbReference type="PROSITE" id="PS51460"/>
    </source>
</evidence>
<dbReference type="GO" id="GO:0051293">
    <property type="term" value="P:establishment of spindle localization"/>
    <property type="evidence" value="ECO:0007669"/>
    <property type="project" value="TreeGrafter"/>
</dbReference>
<dbReference type="PANTHER" id="PTHR37271:SF1">
    <property type="entry name" value="KARYOGAMY PROTEIN KAR9"/>
    <property type="match status" value="1"/>
</dbReference>
<dbReference type="HOGENOM" id="CLU_272382_0_0_1"/>
<feature type="compositionally biased region" description="Polar residues" evidence="2">
    <location>
        <begin position="942"/>
        <end position="952"/>
    </location>
</feature>
<feature type="region of interest" description="Disordered" evidence="2">
    <location>
        <begin position="73"/>
        <end position="94"/>
    </location>
</feature>
<feature type="compositionally biased region" description="Polar residues" evidence="2">
    <location>
        <begin position="797"/>
        <end position="814"/>
    </location>
</feature>
<accession>A0A066V4N2</accession>
<dbReference type="GO" id="GO:0005938">
    <property type="term" value="C:cell cortex"/>
    <property type="evidence" value="ECO:0007669"/>
    <property type="project" value="TreeGrafter"/>
</dbReference>
<feature type="coiled-coil region" evidence="1">
    <location>
        <begin position="352"/>
        <end position="379"/>
    </location>
</feature>
<dbReference type="STRING" id="1037660.A0A066V4N2"/>
<feature type="compositionally biased region" description="Polar residues" evidence="2">
    <location>
        <begin position="554"/>
        <end position="570"/>
    </location>
</feature>
<dbReference type="PANTHER" id="PTHR37271">
    <property type="entry name" value="KARYOGAMY PROTEIN KAR9"/>
    <property type="match status" value="1"/>
</dbReference>
<sequence length="1216" mass="127126">MAAVQDAIPPSSSPSTSLLMAAPGFPETPTAVRSGAAVATDVPNASAIALGLSPSQELAQQISALRLTDADPDTDVGTDAHAAPALVGSGSGGSRRERLRAAARALEAILQHLQASRSAIFQLEEVRHAVSVALPGAATVPAANDTAAGQGTRGENKDNQGHQRERAADQLMIQLDDRLQSASRLFSALELEIASLAQAPPSRVDDVDEESDAGVPALKRSGSESSLASTSSFDDELFFAAAAGADASAPSLASLQARFGAASAEWVAVQDEVELLRRELVEDKQLAVLEGTCMHVESVMDSLERAVNAARELGWKCQEEMQVLHSWRHQQQQAVQKARGVDIDTTEQEEELEDCAERAERMRMLLDELREVRRKLEVKKEYYFPSIDKAFVGLEAMLKNRATSNGHLLRRRHELGNRWKSLRDGVGKFERDLARTERKLRAEAHVVFGSNSGTGAGAAADQSTACLADSPSNSSSLSTNMRSSTKSSAAGAGAASSSPTRPTKSLLRVRPNGHDAIAAHSSTSPSTSASAAVAHTPPRRSISLSSLPGSQGSVISASTPPQKLLKSSQRGHSGGSAAPGHSSGSSSTKSNNRTAAPVPIPAASRISLIGAAPATDIVHGGAAGSRYAHIGPRVSSRRPPPSPSPTMGRSSAITNAASSSSSLQAGPPAQIYSSSWQSRSVLDANAGSQVPKHMQQSMQRAPLRGVSPSISSSPYRLASARRDLSLNVAERSKTPQPAPTYARSRSRAGSEPPEAAVMPGSSAASGWRARVDARLAAQRAGSIAADESMESIGDDSYVSTSTVHHPRSGSSLGFSTGAPLASAARTNQGRGGTARPMSMLGSYYRPPSVTGNAKEEIEEICSRYDASSGSGSTDRATMRQSFIPRLSSNGSIADTFSAGADHRSVSLSAIRRPASAQSNASNDSLQGASRIPLRSPSRHHSTASTISFGASRLSMQTPEPVIAARAQRLSMFAKPSGITNSAQRKASRPPPTRYNVGGVASHGSSASASAGAGSGNSSGTVSLNPRKASGRSTPLSAAALANVPDASRSIDIARSSLVSHDSSVANFRAQKAAAASREGASTPTHSERSFGSRSYASSAFGGGGGTRTGGNYYDGYQPNPFDDLDVEIARIVNELGVALERLDERLPKGQRLDLGPGKEAQARYLVGGKAVMCKILELHRPGHGSGRSSTKARKIMVRAEGFWQDLEGWLLTKLRQ</sequence>
<dbReference type="OrthoDB" id="5559380at2759"/>
<evidence type="ECO:0000256" key="1">
    <source>
        <dbReference type="SAM" id="Coils"/>
    </source>
</evidence>
<evidence type="ECO:0000256" key="2">
    <source>
        <dbReference type="SAM" id="MobiDB-lite"/>
    </source>
</evidence>
<feature type="region of interest" description="Disordered" evidence="2">
    <location>
        <begin position="466"/>
        <end position="596"/>
    </location>
</feature>
<feature type="region of interest" description="Disordered" evidence="2">
    <location>
        <begin position="1074"/>
        <end position="1097"/>
    </location>
</feature>
<feature type="region of interest" description="Disordered" evidence="2">
    <location>
        <begin position="142"/>
        <end position="164"/>
    </location>
</feature>
<evidence type="ECO:0000313" key="5">
    <source>
        <dbReference type="Proteomes" id="UP000027361"/>
    </source>
</evidence>
<feature type="compositionally biased region" description="Low complexity" evidence="2">
    <location>
        <begin position="575"/>
        <end position="587"/>
    </location>
</feature>
<feature type="region of interest" description="Disordered" evidence="2">
    <location>
        <begin position="974"/>
        <end position="1031"/>
    </location>
</feature>
<organism evidence="4 5">
    <name type="scientific">Tilletiaria anomala (strain ATCC 24038 / CBS 436.72 / UBC 951)</name>
    <dbReference type="NCBI Taxonomy" id="1037660"/>
    <lineage>
        <taxon>Eukaryota</taxon>
        <taxon>Fungi</taxon>
        <taxon>Dikarya</taxon>
        <taxon>Basidiomycota</taxon>
        <taxon>Ustilaginomycotina</taxon>
        <taxon>Exobasidiomycetes</taxon>
        <taxon>Georgefischeriales</taxon>
        <taxon>Tilletiariaceae</taxon>
        <taxon>Tilletiaria</taxon>
    </lineage>
</organism>
<feature type="region of interest" description="Disordered" evidence="2">
    <location>
        <begin position="796"/>
        <end position="816"/>
    </location>
</feature>
<dbReference type="GO" id="GO:0008017">
    <property type="term" value="F:microtubule binding"/>
    <property type="evidence" value="ECO:0007669"/>
    <property type="project" value="InterPro"/>
</dbReference>
<dbReference type="InterPro" id="IPR013889">
    <property type="entry name" value="Karyogamy_KAR9"/>
</dbReference>
<dbReference type="InParanoid" id="A0A066V4N2"/>
<feature type="compositionally biased region" description="Basic and acidic residues" evidence="2">
    <location>
        <begin position="154"/>
        <end position="164"/>
    </location>
</feature>
<dbReference type="GO" id="GO:0005816">
    <property type="term" value="C:spindle pole body"/>
    <property type="evidence" value="ECO:0007669"/>
    <property type="project" value="TreeGrafter"/>
</dbReference>
<feature type="region of interest" description="Disordered" evidence="2">
    <location>
        <begin position="200"/>
        <end position="227"/>
    </location>
</feature>
<feature type="compositionally biased region" description="Low complexity" evidence="2">
    <location>
        <begin position="470"/>
        <end position="498"/>
    </location>
</feature>
<evidence type="ECO:0000313" key="4">
    <source>
        <dbReference type="EMBL" id="KDN36692.1"/>
    </source>
</evidence>
<dbReference type="GO" id="GO:0030473">
    <property type="term" value="P:nuclear migration along microtubule"/>
    <property type="evidence" value="ECO:0007669"/>
    <property type="project" value="TreeGrafter"/>
</dbReference>
<name>A0A066V4N2_TILAU</name>
<feature type="region of interest" description="Disordered" evidence="2">
    <location>
        <begin position="686"/>
        <end position="761"/>
    </location>
</feature>
<proteinExistence type="predicted"/>
<gene>
    <name evidence="4" type="ORF">K437DRAFT_265243</name>
</gene>
<keyword evidence="5" id="KW-1185">Reference proteome</keyword>
<keyword evidence="1" id="KW-0175">Coiled coil</keyword>
<feature type="compositionally biased region" description="Low complexity" evidence="2">
    <location>
        <begin position="996"/>
        <end position="1022"/>
    </location>
</feature>
<dbReference type="GeneID" id="25265743"/>
<feature type="compositionally biased region" description="Polar residues" evidence="2">
    <location>
        <begin position="915"/>
        <end position="927"/>
    </location>
</feature>
<dbReference type="PROSITE" id="PS51460">
    <property type="entry name" value="GAR"/>
    <property type="match status" value="1"/>
</dbReference>
<comment type="caution">
    <text evidence="4">The sequence shown here is derived from an EMBL/GenBank/DDBJ whole genome shotgun (WGS) entry which is preliminary data.</text>
</comment>
<dbReference type="Proteomes" id="UP000027361">
    <property type="component" value="Unassembled WGS sequence"/>
</dbReference>